<evidence type="ECO:0000259" key="1">
    <source>
        <dbReference type="Pfam" id="PF20178"/>
    </source>
</evidence>
<gene>
    <name evidence="2" type="ORF">PCO31010_03278</name>
</gene>
<dbReference type="Pfam" id="PF20178">
    <property type="entry name" value="ToxA_N"/>
    <property type="match status" value="1"/>
</dbReference>
<reference evidence="2 3" key="1">
    <citation type="submission" date="2019-08" db="EMBL/GenBank/DDBJ databases">
        <authorList>
            <person name="Peeters C."/>
        </authorList>
    </citation>
    <scope>NUCLEOTIDE SEQUENCE [LARGE SCALE GENOMIC DNA]</scope>
    <source>
        <strain evidence="2 3">LMG 31010</strain>
    </source>
</reference>
<proteinExistence type="predicted"/>
<protein>
    <submittedName>
        <fullName evidence="2">Toxin Afp18</fullName>
    </submittedName>
</protein>
<name>A0A5E4WDR3_9BURK</name>
<dbReference type="EMBL" id="CABPSA010000005">
    <property type="protein sequence ID" value="VVE23237.1"/>
    <property type="molecule type" value="Genomic_DNA"/>
</dbReference>
<organism evidence="2 3">
    <name type="scientific">Pandoraea commovens</name>
    <dbReference type="NCBI Taxonomy" id="2508289"/>
    <lineage>
        <taxon>Bacteria</taxon>
        <taxon>Pseudomonadati</taxon>
        <taxon>Pseudomonadota</taxon>
        <taxon>Betaproteobacteria</taxon>
        <taxon>Burkholderiales</taxon>
        <taxon>Burkholderiaceae</taxon>
        <taxon>Pandoraea</taxon>
    </lineage>
</organism>
<accession>A0A5E4WDR3</accession>
<feature type="domain" description="Dermonecrotic toxin N-terminal" evidence="1">
    <location>
        <begin position="878"/>
        <end position="1014"/>
    </location>
</feature>
<sequence length="1541" mass="168340">MYSISASPPAVASPAAHPELPAASHLPPDTFARLSEFQQVADATLNWLDESPESAPALGLIFSLVNQRVSFDDLSALNDDIVYRFARLFDDQPLLGSYVLACLPAQIRHRLPWESVEVIVERALSESSLRSLSRSLDRTNVKTPESARHGSAWGKYFTLWREQIIGWAHAFRWAGSGHTCGVSDPRTMQAYATAPSPRTPTLNFGQSGWTGFAVAMLYGSAIGHSLSRVPPIGPRPILGWPITPIVSAERIGSCAALAPEAASTPGNADIPTSDAFDVNGLSLAIHEAWQWLSDTTMDMTERSLNAFDAFDAFDALMPRDPLRFSGALAESLVSPDPSAPADPSVPDNRPAEFAIAKWREPEPVAAANQRDFFSMSPGLDQLTIAANSWHNRGSEHRSLHVKFDRLMNFSPPPTEAELFNATISAEPDFPSVDQPDIVLRRHKPVPGSTRLLDVTYWKLFDAARMIRAGSLDIDNPPEGVYFDVCQRSPHGAIQGNPTLVSAERFRAVVTHWTEKCDDQAKQTWSIPESLPGQLDATLTTGSQIALALSDLTLAYRQGLIPHRALTVVRDVLSQSSQFHMLGSRSTSRRLIVKLTQGSRKQTLVPAGTFVIFERPQGGLTLLYLMGDGQAWRAFASPEKLAEATETNAGGLRDTLLERLPRSVGGAGLADAPPIALSPVPLADPMRMANRATLDLIRAEAPLKAMAVTTGARIRQYTDWLSGASTSAVEDALETARRERVDAGLPASRHSAVISLAQIDSIRHIQVLRAQLSTAMPDVHRMAQDFARSVLDRAGLSNTDPDTLYVRIEGSPAPISVTASLLYKLRVPDATATGPLLRRSPEGALRPETQDWASDSPFPDAAAIVSKLADGPPEKSIYDALENFWSTSRNTVRQVLKSEFIAQAWLQRASGVLSVEARHLAARIAGPIDLNRFYEMQLSHEVVSPKVKREWLHVKGRNSTLMAVCAEGRPAVLLIAAYPDGPRVHGFESRAKLEDWFQQQTADDDTRRQLASSFSPPSLDDEWLVDAKLDASGQAVPSEPDTFTLLTSVYEAQSPHGGWAHEHIPRRRALLKAMDYLAKLDLAVGFASWALPAVQPVGAAISMVDFSVGVVGEGVALLTGDAKLHSQAWQSMVSAVVAQGAVVSRFPALALFTGSRRFNYYVSQPPVVGEELILGLHRAEGRMYAAIDSSTRAYVEFDSTVGHFRLIPPGGSSAAASDAPFMRLGSEGRWHVATSADLLQPVLEEQTVGWRIDQNFLERYDGWRNRHDPLFENAMRAYSDSVSQRTSPVEVTVSDLRLLKLQFIDRTIQSPEELGTLAGRINELQNAVDAAATISVARLPSQAREIGALYVPITQRFRHYLSHLRTGLLRASAVAAYYGRAESVANQFNAYAQLSPSASELFAEDLAVLGIGDIPYLPPPPNLVTDARFETMLEGAQDTTRLFEITAGSRTLLLGRRLSSTGNSQYVFMDPAVGIVTHSDREALTNLVNTHLHDVASEYEIPLNEGGNYAIEVAEIDARTLGDMPLFRDIDLYVPVREAFRI</sequence>
<dbReference type="InterPro" id="IPR046673">
    <property type="entry name" value="ToxA_N"/>
</dbReference>
<evidence type="ECO:0000313" key="3">
    <source>
        <dbReference type="Proteomes" id="UP000343335"/>
    </source>
</evidence>
<evidence type="ECO:0000313" key="2">
    <source>
        <dbReference type="EMBL" id="VVE23237.1"/>
    </source>
</evidence>
<dbReference type="Proteomes" id="UP000343335">
    <property type="component" value="Unassembled WGS sequence"/>
</dbReference>